<geneLocation type="plasmid" evidence="8">
    <name>II</name>
</geneLocation>
<dbReference type="RefSeq" id="WP_041365922.1">
    <property type="nucleotide sequence ID" value="NZ_HG938354.1"/>
</dbReference>
<dbReference type="AlphaFoldDB" id="A0A068T254"/>
<dbReference type="CDD" id="cd08512">
    <property type="entry name" value="PBP2_NikA_DppA_OppA_like_7"/>
    <property type="match status" value="1"/>
</dbReference>
<evidence type="ECO:0000259" key="6">
    <source>
        <dbReference type="Pfam" id="PF00496"/>
    </source>
</evidence>
<evidence type="ECO:0000313" key="8">
    <source>
        <dbReference type="Proteomes" id="UP000028181"/>
    </source>
</evidence>
<sequence length="535" mass="58690">MKRRSFLTTAACAAMVLTFAQHRALADTPANQLVIGFSMSNVLTLDPAGSSSKERVQILANLYDGLVGIDPVQRAKIVPALAERWEIAGDRKSIRFHLRPNLRFASGNAVTANDVVWSLQRVLKLNLAQATNLRLRGYTVENAAQSFKAVDGNTVEISILQPIDPQIIMMTLAMAGTGSVLDQKEVMGHEKAGDLGAGWLTTNSAGTAAFTVQSLRPNEMVVLTRNENYWGPAPAMSRVLMRHIPEPQSQRLLVEKGDLDIAYSLGAADLKSLEGNKNVKVTTETGNGLYYLAMSLKNQNLAKPKLREAILKLIDYDGLNKTVMPYYGVRHLSPIQVGLAQEPFEPKLKMDVAGAKALLTEAGYPDGLDLTIRTLSEPPFDNLAVALQSMLAQGGIRAKILTGSGEQVYGPMRERNFELIVGRSGGQISHPDGDMRSLAYNPDNRDEAKLTGLVGWRVSFKDDNLNQKIDAALQETDPEKQAKLYNEIEKLYAEGIPAVQPISQVMDSVAQRADIEGFQISPVWQTKLETVRKRR</sequence>
<dbReference type="InterPro" id="IPR039424">
    <property type="entry name" value="SBP_5"/>
</dbReference>
<dbReference type="GO" id="GO:0015833">
    <property type="term" value="P:peptide transport"/>
    <property type="evidence" value="ECO:0007669"/>
    <property type="project" value="TreeGrafter"/>
</dbReference>
<dbReference type="GO" id="GO:0030288">
    <property type="term" value="C:outer membrane-bounded periplasmic space"/>
    <property type="evidence" value="ECO:0007669"/>
    <property type="project" value="UniProtKB-ARBA"/>
</dbReference>
<dbReference type="PANTHER" id="PTHR30290:SF10">
    <property type="entry name" value="PERIPLASMIC OLIGOPEPTIDE-BINDING PROTEIN-RELATED"/>
    <property type="match status" value="1"/>
</dbReference>
<gene>
    <name evidence="7" type="ORF">RG540_PA14450</name>
</gene>
<accession>A0A068T254</accession>
<evidence type="ECO:0000256" key="3">
    <source>
        <dbReference type="ARBA" id="ARBA00022448"/>
    </source>
</evidence>
<evidence type="ECO:0000313" key="7">
    <source>
        <dbReference type="EMBL" id="CDN52121.1"/>
    </source>
</evidence>
<protein>
    <submittedName>
        <fullName evidence="7">Putative ABC transport system periplasmic binding protein</fullName>
    </submittedName>
</protein>
<dbReference type="eggNOG" id="COG0747">
    <property type="taxonomic scope" value="Bacteria"/>
</dbReference>
<keyword evidence="4 5" id="KW-0732">Signal</keyword>
<feature type="domain" description="Solute-binding protein family 5" evidence="6">
    <location>
        <begin position="76"/>
        <end position="443"/>
    </location>
</feature>
<dbReference type="Proteomes" id="UP000028181">
    <property type="component" value="Plasmid pHAMBI540a"/>
</dbReference>
<dbReference type="GO" id="GO:1904680">
    <property type="term" value="F:peptide transmembrane transporter activity"/>
    <property type="evidence" value="ECO:0007669"/>
    <property type="project" value="TreeGrafter"/>
</dbReference>
<dbReference type="GO" id="GO:0043190">
    <property type="term" value="C:ATP-binding cassette (ABC) transporter complex"/>
    <property type="evidence" value="ECO:0007669"/>
    <property type="project" value="InterPro"/>
</dbReference>
<comment type="subcellular location">
    <subcellularLocation>
        <location evidence="1">Periplasm</location>
    </subcellularLocation>
</comment>
<keyword evidence="7" id="KW-0614">Plasmid</keyword>
<proteinExistence type="inferred from homology"/>
<organism evidence="7 8">
    <name type="scientific">Neorhizobium galegae bv. orientalis str. HAMBI 540</name>
    <dbReference type="NCBI Taxonomy" id="1028800"/>
    <lineage>
        <taxon>Bacteria</taxon>
        <taxon>Pseudomonadati</taxon>
        <taxon>Pseudomonadota</taxon>
        <taxon>Alphaproteobacteria</taxon>
        <taxon>Hyphomicrobiales</taxon>
        <taxon>Rhizobiaceae</taxon>
        <taxon>Rhizobium/Agrobacterium group</taxon>
        <taxon>Neorhizobium</taxon>
    </lineage>
</organism>
<dbReference type="OrthoDB" id="9803988at2"/>
<dbReference type="Gene3D" id="3.40.190.10">
    <property type="entry name" value="Periplasmic binding protein-like II"/>
    <property type="match status" value="1"/>
</dbReference>
<feature type="signal peptide" evidence="5">
    <location>
        <begin position="1"/>
        <end position="26"/>
    </location>
</feature>
<evidence type="ECO:0000256" key="5">
    <source>
        <dbReference type="SAM" id="SignalP"/>
    </source>
</evidence>
<dbReference type="Pfam" id="PF00496">
    <property type="entry name" value="SBP_bac_5"/>
    <property type="match status" value="1"/>
</dbReference>
<dbReference type="InterPro" id="IPR000914">
    <property type="entry name" value="SBP_5_dom"/>
</dbReference>
<dbReference type="SUPFAM" id="SSF53850">
    <property type="entry name" value="Periplasmic binding protein-like II"/>
    <property type="match status" value="1"/>
</dbReference>
<evidence type="ECO:0000256" key="1">
    <source>
        <dbReference type="ARBA" id="ARBA00004418"/>
    </source>
</evidence>
<comment type="similarity">
    <text evidence="2">Belongs to the bacterial solute-binding protein 5 family.</text>
</comment>
<dbReference type="EMBL" id="HG938354">
    <property type="protein sequence ID" value="CDN52121.1"/>
    <property type="molecule type" value="Genomic_DNA"/>
</dbReference>
<keyword evidence="3" id="KW-0813">Transport</keyword>
<feature type="chain" id="PRO_5001656556" evidence="5">
    <location>
        <begin position="27"/>
        <end position="535"/>
    </location>
</feature>
<evidence type="ECO:0000256" key="2">
    <source>
        <dbReference type="ARBA" id="ARBA00005695"/>
    </source>
</evidence>
<dbReference type="PANTHER" id="PTHR30290">
    <property type="entry name" value="PERIPLASMIC BINDING COMPONENT OF ABC TRANSPORTER"/>
    <property type="match status" value="1"/>
</dbReference>
<dbReference type="KEGG" id="ngg:RG540_PA14450"/>
<name>A0A068T254_NEOGA</name>
<reference evidence="8" key="1">
    <citation type="journal article" date="2014" name="BMC Genomics">
        <title>Genome sequencing of two Neorhizobium galegae strains reveals a noeT gene responsible for the unusual acetylation of the nodulation factors.</title>
        <authorList>
            <person name="Osterman J."/>
            <person name="Marsh J."/>
            <person name="Laine P.K."/>
            <person name="Zeng Z."/>
            <person name="Alatalo E."/>
            <person name="Sullivan J.T."/>
            <person name="Young J.P."/>
            <person name="Thomas-Oates J."/>
            <person name="Paulin L."/>
            <person name="Lindstrom K."/>
        </authorList>
    </citation>
    <scope>NUCLEOTIDE SEQUENCE [LARGE SCALE GENOMIC DNA]</scope>
    <source>
        <strain evidence="8">HAMBI 540</strain>
    </source>
</reference>
<dbReference type="HOGENOM" id="CLU_017028_7_2_5"/>
<dbReference type="GeneID" id="24259909"/>
<dbReference type="Gene3D" id="3.10.105.10">
    <property type="entry name" value="Dipeptide-binding Protein, Domain 3"/>
    <property type="match status" value="1"/>
</dbReference>
<keyword evidence="8" id="KW-1185">Reference proteome</keyword>
<dbReference type="PIRSF" id="PIRSF002741">
    <property type="entry name" value="MppA"/>
    <property type="match status" value="1"/>
</dbReference>
<dbReference type="PATRIC" id="fig|1028800.3.peg.6094"/>
<evidence type="ECO:0000256" key="4">
    <source>
        <dbReference type="ARBA" id="ARBA00022729"/>
    </source>
</evidence>
<dbReference type="Gene3D" id="3.90.76.10">
    <property type="entry name" value="Dipeptide-binding Protein, Domain 1"/>
    <property type="match status" value="1"/>
</dbReference>
<dbReference type="InterPro" id="IPR030678">
    <property type="entry name" value="Peptide/Ni-bd"/>
</dbReference>